<feature type="region of interest" description="Disordered" evidence="1">
    <location>
        <begin position="29"/>
        <end position="78"/>
    </location>
</feature>
<sequence>MARLPIARSIKTVIVIFALAAVPAASFAQATGGSTGSAGGVANSPAPAPGTNSLGTAQSSGANAPGVTTGTGAGGSTDAAVNAENRLLDKKLKSICRGC</sequence>
<protein>
    <submittedName>
        <fullName evidence="3">Uncharacterized protein</fullName>
    </submittedName>
</protein>
<evidence type="ECO:0000313" key="3">
    <source>
        <dbReference type="EMBL" id="OSJ03349.1"/>
    </source>
</evidence>
<accession>A0A1X3E1Z4</accession>
<feature type="compositionally biased region" description="Polar residues" evidence="1">
    <location>
        <begin position="50"/>
        <end position="60"/>
    </location>
</feature>
<evidence type="ECO:0000313" key="4">
    <source>
        <dbReference type="EMBL" id="OSJ25132.1"/>
    </source>
</evidence>
<feature type="chain" id="PRO_5011182925" evidence="2">
    <location>
        <begin position="31"/>
        <end position="99"/>
    </location>
</feature>
<dbReference type="Proteomes" id="UP000193884">
    <property type="component" value="Unassembled WGS sequence"/>
</dbReference>
<proteinExistence type="predicted"/>
<name>A0A1X3E1Z4_9BRAD</name>
<dbReference type="EMBL" id="NAFK01000170">
    <property type="protein sequence ID" value="OSJ25132.1"/>
    <property type="molecule type" value="Genomic_DNA"/>
</dbReference>
<dbReference type="EMBL" id="NAFI01000187">
    <property type="protein sequence ID" value="OSJ03349.1"/>
    <property type="molecule type" value="Genomic_DNA"/>
</dbReference>
<organism evidence="3 5">
    <name type="scientific">Bradyrhizobium canariense</name>
    <dbReference type="NCBI Taxonomy" id="255045"/>
    <lineage>
        <taxon>Bacteria</taxon>
        <taxon>Pseudomonadati</taxon>
        <taxon>Pseudomonadota</taxon>
        <taxon>Alphaproteobacteria</taxon>
        <taxon>Hyphomicrobiales</taxon>
        <taxon>Nitrobacteraceae</taxon>
        <taxon>Bradyrhizobium</taxon>
    </lineage>
</organism>
<dbReference type="AlphaFoldDB" id="A0A1X3E1Z4"/>
<feature type="signal peptide" evidence="2">
    <location>
        <begin position="1"/>
        <end position="30"/>
    </location>
</feature>
<keyword evidence="2" id="KW-0732">Signal</keyword>
<dbReference type="RefSeq" id="WP_026232927.1">
    <property type="nucleotide sequence ID" value="NZ_NAEX01000179.1"/>
</dbReference>
<evidence type="ECO:0000313" key="5">
    <source>
        <dbReference type="Proteomes" id="UP000193553"/>
    </source>
</evidence>
<dbReference type="Proteomes" id="UP000193553">
    <property type="component" value="Unassembled WGS sequence"/>
</dbReference>
<comment type="caution">
    <text evidence="3">The sequence shown here is derived from an EMBL/GenBank/DDBJ whole genome shotgun (WGS) entry which is preliminary data.</text>
</comment>
<dbReference type="STRING" id="255045.SAMN05444158_0449"/>
<keyword evidence="6" id="KW-1185">Reference proteome</keyword>
<gene>
    <name evidence="4" type="ORF">BST63_24865</name>
    <name evidence="3" type="ORF">BSZ18_33095</name>
</gene>
<evidence type="ECO:0000313" key="6">
    <source>
        <dbReference type="Proteomes" id="UP000193884"/>
    </source>
</evidence>
<evidence type="ECO:0000256" key="1">
    <source>
        <dbReference type="SAM" id="MobiDB-lite"/>
    </source>
</evidence>
<evidence type="ECO:0000256" key="2">
    <source>
        <dbReference type="SAM" id="SignalP"/>
    </source>
</evidence>
<reference evidence="5 6" key="1">
    <citation type="submission" date="2017-03" db="EMBL/GenBank/DDBJ databases">
        <title>Whole genome sequences of fourteen strains of Bradyrhizobium canariense and one strain of Bradyrhizobium japonicum isolated from Lupinus (Papilionoideae: Genisteae) species in Algeria.</title>
        <authorList>
            <person name="Crovadore J."/>
            <person name="Chekireb D."/>
            <person name="Brachmann A."/>
            <person name="Chablais R."/>
            <person name="Cochard B."/>
            <person name="Lefort F."/>
        </authorList>
    </citation>
    <scope>NUCLEOTIDE SEQUENCE [LARGE SCALE GENOMIC DNA]</scope>
    <source>
        <strain evidence="3 5">UBMA195</strain>
        <strain evidence="4 6">UBMAN05</strain>
    </source>
</reference>